<dbReference type="EMBL" id="HF920637">
    <property type="protein sequence ID" value="CCV02534.1"/>
    <property type="molecule type" value="Genomic_DNA"/>
</dbReference>
<protein>
    <submittedName>
        <fullName evidence="1">Uncharacterized protein</fullName>
    </submittedName>
</protein>
<proteinExistence type="predicted"/>
<sequence>MSSFFSFLKLKSTISFLQPYANTSLSLETTAATVPSFSKKAQRASASIGACKTGTCRIFSKSFSLS</sequence>
<dbReference type="KEGG" id="vg:19738746"/>
<organism evidence="1 2">
    <name type="scientific">Armadillidium vulgare iridescent virus</name>
    <dbReference type="NCBI Taxonomy" id="72201"/>
    <lineage>
        <taxon>Viruses</taxon>
        <taxon>Varidnaviria</taxon>
        <taxon>Bamfordvirae</taxon>
        <taxon>Nucleocytoviricota</taxon>
        <taxon>Megaviricetes</taxon>
        <taxon>Pimascovirales</taxon>
        <taxon>Pimascovirales incertae sedis</taxon>
        <taxon>Iridoviridae</taxon>
        <taxon>Betairidovirinae</taxon>
        <taxon>Iridovirus</taxon>
        <taxon>Iridovirus armadillidium1</taxon>
        <taxon>Invertebrate iridescent virus 31</taxon>
    </lineage>
</organism>
<dbReference type="GeneID" id="19738746"/>
<dbReference type="Proteomes" id="UP000114278">
    <property type="component" value="Segment"/>
</dbReference>
<accession>A0A068QLR4</accession>
<name>A0A068QLR4_9VIRU</name>
<dbReference type="RefSeq" id="YP_009046776.1">
    <property type="nucleotide sequence ID" value="NC_024451.1"/>
</dbReference>
<reference evidence="1 2" key="1">
    <citation type="journal article" date="2014" name="J. Gen. Virol.">
        <title>Genome sequence of a crustacean iridovirus, IIV31, isolated from the pill bug, Armadillidium vulgare.</title>
        <authorList>
            <person name="Piegu B."/>
            <person name="Guizard S."/>
            <person name="Yeping T."/>
            <person name="Cruaud C."/>
            <person name="Asgari S."/>
            <person name="Bideshi D.K."/>
            <person name="Federici B.A."/>
            <person name="Bigot Y."/>
        </authorList>
    </citation>
    <scope>NUCLEOTIDE SEQUENCE [LARGE SCALE GENOMIC DNA]</scope>
</reference>
<keyword evidence="2" id="KW-1185">Reference proteome</keyword>
<gene>
    <name evidence="1" type="primary">162L</name>
    <name evidence="1" type="ORF">IIV31_162L</name>
</gene>
<evidence type="ECO:0000313" key="2">
    <source>
        <dbReference type="Proteomes" id="UP000114278"/>
    </source>
</evidence>
<evidence type="ECO:0000313" key="1">
    <source>
        <dbReference type="EMBL" id="CCV02534.1"/>
    </source>
</evidence>